<feature type="region of interest" description="Disordered" evidence="1">
    <location>
        <begin position="187"/>
        <end position="212"/>
    </location>
</feature>
<reference evidence="2" key="1">
    <citation type="submission" date="2019-09" db="EMBL/GenBank/DDBJ databases">
        <title>Draft genome information of white flower Hibiscus syriacus.</title>
        <authorList>
            <person name="Kim Y.-M."/>
        </authorList>
    </citation>
    <scope>NUCLEOTIDE SEQUENCE [LARGE SCALE GENOMIC DNA]</scope>
    <source>
        <strain evidence="2">YM2019G1</strain>
    </source>
</reference>
<feature type="compositionally biased region" description="Low complexity" evidence="1">
    <location>
        <begin position="69"/>
        <end position="85"/>
    </location>
</feature>
<dbReference type="EMBL" id="VEPZ02001226">
    <property type="protein sequence ID" value="KAE8686072.1"/>
    <property type="molecule type" value="Genomic_DNA"/>
</dbReference>
<evidence type="ECO:0000313" key="3">
    <source>
        <dbReference type="Proteomes" id="UP000436088"/>
    </source>
</evidence>
<comment type="caution">
    <text evidence="2">The sequence shown here is derived from an EMBL/GenBank/DDBJ whole genome shotgun (WGS) entry which is preliminary data.</text>
</comment>
<dbReference type="AlphaFoldDB" id="A0A6A2Z4R5"/>
<feature type="region of interest" description="Disordered" evidence="1">
    <location>
        <begin position="62"/>
        <end position="88"/>
    </location>
</feature>
<organism evidence="2 3">
    <name type="scientific">Hibiscus syriacus</name>
    <name type="common">Rose of Sharon</name>
    <dbReference type="NCBI Taxonomy" id="106335"/>
    <lineage>
        <taxon>Eukaryota</taxon>
        <taxon>Viridiplantae</taxon>
        <taxon>Streptophyta</taxon>
        <taxon>Embryophyta</taxon>
        <taxon>Tracheophyta</taxon>
        <taxon>Spermatophyta</taxon>
        <taxon>Magnoliopsida</taxon>
        <taxon>eudicotyledons</taxon>
        <taxon>Gunneridae</taxon>
        <taxon>Pentapetalae</taxon>
        <taxon>rosids</taxon>
        <taxon>malvids</taxon>
        <taxon>Malvales</taxon>
        <taxon>Malvaceae</taxon>
        <taxon>Malvoideae</taxon>
        <taxon>Hibiscus</taxon>
    </lineage>
</organism>
<sequence>MQSGNRRKLTLFEQMMAVDNGRDALAGLTLETILGISNRPEQPPAAQSRTLLEIIRDDESNREKKSWKTLRTSSGSSDRSLSGPPRTMSLSDVIVDAPREVIRVRNNRFRNDVGLWSNAPPSRSFRTEITARNGAGSSEDDYSPMARNETRQLGTVLALDRALSERESAAEDPVRMSLMEFLQETDLIGPRHTTVNAGDDEENEEKERWQRA</sequence>
<dbReference type="Proteomes" id="UP000436088">
    <property type="component" value="Unassembled WGS sequence"/>
</dbReference>
<dbReference type="PANTHER" id="PTHR46629">
    <property type="entry name" value="OS01G0917900 PROTEIN"/>
    <property type="match status" value="1"/>
</dbReference>
<proteinExistence type="predicted"/>
<gene>
    <name evidence="2" type="ORF">F3Y22_tig00111086pilonHSYRG00029</name>
</gene>
<accession>A0A6A2Z4R5</accession>
<protein>
    <submittedName>
        <fullName evidence="2">Uncharacterized protein</fullName>
    </submittedName>
</protein>
<keyword evidence="3" id="KW-1185">Reference proteome</keyword>
<evidence type="ECO:0000313" key="2">
    <source>
        <dbReference type="EMBL" id="KAE8686072.1"/>
    </source>
</evidence>
<evidence type="ECO:0000256" key="1">
    <source>
        <dbReference type="SAM" id="MobiDB-lite"/>
    </source>
</evidence>
<name>A0A6A2Z4R5_HIBSY</name>